<name>A0A1Y1I7Y0_KLENI</name>
<dbReference type="PANTHER" id="PTHR33129:SF1">
    <property type="entry name" value="ATP-BINDING PROTEIN"/>
    <property type="match status" value="1"/>
</dbReference>
<dbReference type="AlphaFoldDB" id="A0A1Y1I7Y0"/>
<dbReference type="InterPro" id="IPR052980">
    <property type="entry name" value="Crinkler_effector"/>
</dbReference>
<sequence length="293" mass="32343">MQESSRKGRVTTARVQVLQAYAEFIATVDTSSGYIEVPPGLADVVPPALSESIMIWECYLLVLKKLDALGDSFGVVLSGSPGIGKSAFAPLLLHHLAKKKAKVTYRYQDMFEGDTIVYFDFSDLSAIQVKIASEGTQGWPAIRRLSKDRSIWCVKDGRAPEAQFRGVGRYIVLCSSDVDDYKEFCEVWRLPDWSLQEMQECRRRLYPEVPEETMEKRSPAGGQPGGPGFSAGELLEVVFRIEASVRSRSGSGDGRTGNPQGFSGPLVDDSATARAELLARRATKLFQSYVKPM</sequence>
<feature type="region of interest" description="Disordered" evidence="1">
    <location>
        <begin position="247"/>
        <end position="267"/>
    </location>
</feature>
<evidence type="ECO:0000313" key="2">
    <source>
        <dbReference type="EMBL" id="GAQ84807.1"/>
    </source>
</evidence>
<dbReference type="PANTHER" id="PTHR33129">
    <property type="entry name" value="PROTEIN KINASE DOMAIN-CONTAINING PROTEIN-RELATED"/>
    <property type="match status" value="1"/>
</dbReference>
<gene>
    <name evidence="2" type="ORF">KFL_002070030</name>
</gene>
<dbReference type="Proteomes" id="UP000054558">
    <property type="component" value="Unassembled WGS sequence"/>
</dbReference>
<reference evidence="2 3" key="1">
    <citation type="journal article" date="2014" name="Nat. Commun.">
        <title>Klebsormidium flaccidum genome reveals primary factors for plant terrestrial adaptation.</title>
        <authorList>
            <person name="Hori K."/>
            <person name="Maruyama F."/>
            <person name="Fujisawa T."/>
            <person name="Togashi T."/>
            <person name="Yamamoto N."/>
            <person name="Seo M."/>
            <person name="Sato S."/>
            <person name="Yamada T."/>
            <person name="Mori H."/>
            <person name="Tajima N."/>
            <person name="Moriyama T."/>
            <person name="Ikeuchi M."/>
            <person name="Watanabe M."/>
            <person name="Wada H."/>
            <person name="Kobayashi K."/>
            <person name="Saito M."/>
            <person name="Masuda T."/>
            <person name="Sasaki-Sekimoto Y."/>
            <person name="Mashiguchi K."/>
            <person name="Awai K."/>
            <person name="Shimojima M."/>
            <person name="Masuda S."/>
            <person name="Iwai M."/>
            <person name="Nobusawa T."/>
            <person name="Narise T."/>
            <person name="Kondo S."/>
            <person name="Saito H."/>
            <person name="Sato R."/>
            <person name="Murakawa M."/>
            <person name="Ihara Y."/>
            <person name="Oshima-Yamada Y."/>
            <person name="Ohtaka K."/>
            <person name="Satoh M."/>
            <person name="Sonobe K."/>
            <person name="Ishii M."/>
            <person name="Ohtani R."/>
            <person name="Kanamori-Sato M."/>
            <person name="Honoki R."/>
            <person name="Miyazaki D."/>
            <person name="Mochizuki H."/>
            <person name="Umetsu J."/>
            <person name="Higashi K."/>
            <person name="Shibata D."/>
            <person name="Kamiya Y."/>
            <person name="Sato N."/>
            <person name="Nakamura Y."/>
            <person name="Tabata S."/>
            <person name="Ida S."/>
            <person name="Kurokawa K."/>
            <person name="Ohta H."/>
        </authorList>
    </citation>
    <scope>NUCLEOTIDE SEQUENCE [LARGE SCALE GENOMIC DNA]</scope>
    <source>
        <strain evidence="2 3">NIES-2285</strain>
    </source>
</reference>
<dbReference type="InterPro" id="IPR027417">
    <property type="entry name" value="P-loop_NTPase"/>
</dbReference>
<protein>
    <submittedName>
        <fullName evidence="2">Uncharacterized protein</fullName>
    </submittedName>
</protein>
<dbReference type="EMBL" id="DF237156">
    <property type="protein sequence ID" value="GAQ84807.1"/>
    <property type="molecule type" value="Genomic_DNA"/>
</dbReference>
<evidence type="ECO:0000313" key="3">
    <source>
        <dbReference type="Proteomes" id="UP000054558"/>
    </source>
</evidence>
<proteinExistence type="predicted"/>
<evidence type="ECO:0000256" key="1">
    <source>
        <dbReference type="SAM" id="MobiDB-lite"/>
    </source>
</evidence>
<accession>A0A1Y1I7Y0</accession>
<organism evidence="2 3">
    <name type="scientific">Klebsormidium nitens</name>
    <name type="common">Green alga</name>
    <name type="synonym">Ulothrix nitens</name>
    <dbReference type="NCBI Taxonomy" id="105231"/>
    <lineage>
        <taxon>Eukaryota</taxon>
        <taxon>Viridiplantae</taxon>
        <taxon>Streptophyta</taxon>
        <taxon>Klebsormidiophyceae</taxon>
        <taxon>Klebsormidiales</taxon>
        <taxon>Klebsormidiaceae</taxon>
        <taxon>Klebsormidium</taxon>
    </lineage>
</organism>
<keyword evidence="3" id="KW-1185">Reference proteome</keyword>
<dbReference type="OrthoDB" id="19861at2759"/>
<dbReference type="SUPFAM" id="SSF52540">
    <property type="entry name" value="P-loop containing nucleoside triphosphate hydrolases"/>
    <property type="match status" value="1"/>
</dbReference>